<keyword evidence="1" id="KW-0812">Transmembrane</keyword>
<reference evidence="3" key="1">
    <citation type="journal article" date="2019" name="Int. J. Syst. Evol. Microbiol.">
        <title>The Global Catalogue of Microorganisms (GCM) 10K type strain sequencing project: providing services to taxonomists for standard genome sequencing and annotation.</title>
        <authorList>
            <consortium name="The Broad Institute Genomics Platform"/>
            <consortium name="The Broad Institute Genome Sequencing Center for Infectious Disease"/>
            <person name="Wu L."/>
            <person name="Ma J."/>
        </authorList>
    </citation>
    <scope>NUCLEOTIDE SEQUENCE [LARGE SCALE GENOMIC DNA]</scope>
    <source>
        <strain evidence="3">JCM 17591</strain>
    </source>
</reference>
<feature type="transmembrane region" description="Helical" evidence="1">
    <location>
        <begin position="94"/>
        <end position="115"/>
    </location>
</feature>
<evidence type="ECO:0000313" key="3">
    <source>
        <dbReference type="Proteomes" id="UP001501079"/>
    </source>
</evidence>
<feature type="transmembrane region" description="Helical" evidence="1">
    <location>
        <begin position="32"/>
        <end position="50"/>
    </location>
</feature>
<keyword evidence="1" id="KW-1133">Transmembrane helix</keyword>
<organism evidence="2 3">
    <name type="scientific">Gryllotalpicola koreensis</name>
    <dbReference type="NCBI Taxonomy" id="993086"/>
    <lineage>
        <taxon>Bacteria</taxon>
        <taxon>Bacillati</taxon>
        <taxon>Actinomycetota</taxon>
        <taxon>Actinomycetes</taxon>
        <taxon>Micrococcales</taxon>
        <taxon>Microbacteriaceae</taxon>
        <taxon>Gryllotalpicola</taxon>
    </lineage>
</organism>
<dbReference type="PANTHER" id="PTHR36974:SF1">
    <property type="entry name" value="DOXX FAMILY MEMBRANE PROTEIN"/>
    <property type="match status" value="1"/>
</dbReference>
<accession>A0ABP7ZQE0</accession>
<comment type="caution">
    <text evidence="2">The sequence shown here is derived from an EMBL/GenBank/DDBJ whole genome shotgun (WGS) entry which is preliminary data.</text>
</comment>
<dbReference type="EMBL" id="BAABBW010000001">
    <property type="protein sequence ID" value="GAA4167941.1"/>
    <property type="molecule type" value="Genomic_DNA"/>
</dbReference>
<dbReference type="Proteomes" id="UP001501079">
    <property type="component" value="Unassembled WGS sequence"/>
</dbReference>
<evidence type="ECO:0000313" key="2">
    <source>
        <dbReference type="EMBL" id="GAA4167941.1"/>
    </source>
</evidence>
<name>A0ABP7ZQE0_9MICO</name>
<evidence type="ECO:0000256" key="1">
    <source>
        <dbReference type="SAM" id="Phobius"/>
    </source>
</evidence>
<keyword evidence="1" id="KW-0472">Membrane</keyword>
<dbReference type="RefSeq" id="WP_344751432.1">
    <property type="nucleotide sequence ID" value="NZ_BAABBW010000001.1"/>
</dbReference>
<gene>
    <name evidence="2" type="ORF">GCM10022287_02280</name>
</gene>
<feature type="transmembrane region" description="Helical" evidence="1">
    <location>
        <begin position="127"/>
        <end position="147"/>
    </location>
</feature>
<evidence type="ECO:0008006" key="4">
    <source>
        <dbReference type="Google" id="ProtNLM"/>
    </source>
</evidence>
<sequence>MAPLVVLLVVTGLVRLIGWLTGLDGIDSWSAATAYGLAVMFVMTSGTHFVPRRRAGFVAIVPPAIPAPGLVVTVTGVFEIAGAIGLLIPQTRVLAAVCLGLLLLVMFPANVYAAGAQRHPNAPHTPLLPRTVYQLMFLAAIIVTIWGS</sequence>
<keyword evidence="3" id="KW-1185">Reference proteome</keyword>
<protein>
    <recommendedName>
        <fullName evidence="4">DoxX family membrane protein</fullName>
    </recommendedName>
</protein>
<feature type="transmembrane region" description="Helical" evidence="1">
    <location>
        <begin position="57"/>
        <end position="88"/>
    </location>
</feature>
<dbReference type="PANTHER" id="PTHR36974">
    <property type="entry name" value="MEMBRANE PROTEIN-RELATED"/>
    <property type="match status" value="1"/>
</dbReference>
<proteinExistence type="predicted"/>